<evidence type="ECO:0000313" key="2">
    <source>
        <dbReference type="EMBL" id="MFC7189401.1"/>
    </source>
</evidence>
<dbReference type="InterPro" id="IPR029068">
    <property type="entry name" value="Glyas_Bleomycin-R_OHBP_Dase"/>
</dbReference>
<dbReference type="Proteomes" id="UP001596417">
    <property type="component" value="Unassembled WGS sequence"/>
</dbReference>
<dbReference type="PANTHER" id="PTHR33990">
    <property type="entry name" value="PROTEIN YJDN-RELATED"/>
    <property type="match status" value="1"/>
</dbReference>
<dbReference type="RefSeq" id="WP_390204900.1">
    <property type="nucleotide sequence ID" value="NZ_JBHSZC010000001.1"/>
</dbReference>
<organism evidence="2 3">
    <name type="scientific">Halocatena marina</name>
    <dbReference type="NCBI Taxonomy" id="2934937"/>
    <lineage>
        <taxon>Archaea</taxon>
        <taxon>Methanobacteriati</taxon>
        <taxon>Methanobacteriota</taxon>
        <taxon>Stenosarchaea group</taxon>
        <taxon>Halobacteria</taxon>
        <taxon>Halobacteriales</taxon>
        <taxon>Natronomonadaceae</taxon>
        <taxon>Halocatena</taxon>
    </lineage>
</organism>
<dbReference type="EMBL" id="JBHTAX010000001">
    <property type="protein sequence ID" value="MFC7189401.1"/>
    <property type="molecule type" value="Genomic_DNA"/>
</dbReference>
<protein>
    <submittedName>
        <fullName evidence="2">VOC family protein</fullName>
    </submittedName>
</protein>
<evidence type="ECO:0000313" key="3">
    <source>
        <dbReference type="Proteomes" id="UP001596417"/>
    </source>
</evidence>
<evidence type="ECO:0000259" key="1">
    <source>
        <dbReference type="Pfam" id="PF06983"/>
    </source>
</evidence>
<dbReference type="AlphaFoldDB" id="A0ABD5YMT3"/>
<name>A0ABD5YMT3_9EURY</name>
<dbReference type="InterPro" id="IPR028973">
    <property type="entry name" value="PhnB-like"/>
</dbReference>
<sequence length="195" mass="21947">MPLDTYPFSDRYGWTEDKYGVSWQLMFDDDRPEQKIVPSLMFVGDQCGNAAEAISFYTSIFSESDVGEITRYGPNEGPDEEGTVMFADITIEGQRFVTMDSAREHDYGFSEAISFIVDCQDQEEVDYFWDGLTENGGVKGQCGWLEDPYGVSWQIVPAVLSDILEEDAETSAQVTEALLQMEKIDINGLREAHAQ</sequence>
<reference evidence="2 3" key="1">
    <citation type="journal article" date="2019" name="Int. J. Syst. Evol. Microbiol.">
        <title>The Global Catalogue of Microorganisms (GCM) 10K type strain sequencing project: providing services to taxonomists for standard genome sequencing and annotation.</title>
        <authorList>
            <consortium name="The Broad Institute Genomics Platform"/>
            <consortium name="The Broad Institute Genome Sequencing Center for Infectious Disease"/>
            <person name="Wu L."/>
            <person name="Ma J."/>
        </authorList>
    </citation>
    <scope>NUCLEOTIDE SEQUENCE [LARGE SCALE GENOMIC DNA]</scope>
    <source>
        <strain evidence="2 3">RDMS1</strain>
    </source>
</reference>
<gene>
    <name evidence="2" type="ORF">ACFQL7_05780</name>
</gene>
<dbReference type="SUPFAM" id="SSF54593">
    <property type="entry name" value="Glyoxalase/Bleomycin resistance protein/Dihydroxybiphenyl dioxygenase"/>
    <property type="match status" value="2"/>
</dbReference>
<dbReference type="Pfam" id="PF06983">
    <property type="entry name" value="3-dmu-9_3-mt"/>
    <property type="match status" value="1"/>
</dbReference>
<proteinExistence type="predicted"/>
<dbReference type="CDD" id="cd06588">
    <property type="entry name" value="PhnB_like"/>
    <property type="match status" value="1"/>
</dbReference>
<accession>A0ABD5YMT3</accession>
<keyword evidence="3" id="KW-1185">Reference proteome</keyword>
<feature type="domain" description="PhnB-like" evidence="1">
    <location>
        <begin position="34"/>
        <end position="156"/>
    </location>
</feature>
<comment type="caution">
    <text evidence="2">The sequence shown here is derived from an EMBL/GenBank/DDBJ whole genome shotgun (WGS) entry which is preliminary data.</text>
</comment>
<dbReference type="Gene3D" id="3.30.720.110">
    <property type="match status" value="1"/>
</dbReference>
<dbReference type="Gene3D" id="3.10.180.10">
    <property type="entry name" value="2,3-Dihydroxybiphenyl 1,2-Dioxygenase, domain 1"/>
    <property type="match status" value="1"/>
</dbReference>